<accession>A0AA35MID9</accession>
<dbReference type="PANTHER" id="PTHR35394">
    <property type="entry name" value="DUF3176 DOMAIN-CONTAINING PROTEIN"/>
    <property type="match status" value="1"/>
</dbReference>
<feature type="transmembrane region" description="Helical" evidence="1">
    <location>
        <begin position="611"/>
        <end position="636"/>
    </location>
</feature>
<gene>
    <name evidence="2" type="ORF">CCHLO57077_00015592</name>
</gene>
<evidence type="ECO:0000313" key="3">
    <source>
        <dbReference type="Proteomes" id="UP001160390"/>
    </source>
</evidence>
<keyword evidence="3" id="KW-1185">Reference proteome</keyword>
<evidence type="ECO:0000313" key="2">
    <source>
        <dbReference type="EMBL" id="CAI6097734.1"/>
    </source>
</evidence>
<dbReference type="AlphaFoldDB" id="A0AA35MID9"/>
<dbReference type="PANTHER" id="PTHR35394:SF5">
    <property type="entry name" value="DUF3176 DOMAIN-CONTAINING PROTEIN"/>
    <property type="match status" value="1"/>
</dbReference>
<keyword evidence="1" id="KW-0812">Transmembrane</keyword>
<dbReference type="EMBL" id="CABFNP030001295">
    <property type="protein sequence ID" value="CAI6097734.1"/>
    <property type="molecule type" value="Genomic_DNA"/>
</dbReference>
<dbReference type="Proteomes" id="UP001160390">
    <property type="component" value="Unassembled WGS sequence"/>
</dbReference>
<reference evidence="2" key="1">
    <citation type="submission" date="2023-01" db="EMBL/GenBank/DDBJ databases">
        <authorList>
            <person name="Piombo E."/>
        </authorList>
    </citation>
    <scope>NUCLEOTIDE SEQUENCE</scope>
</reference>
<feature type="transmembrane region" description="Helical" evidence="1">
    <location>
        <begin position="116"/>
        <end position="136"/>
    </location>
</feature>
<name>A0AA35MID9_9HYPO</name>
<feature type="transmembrane region" description="Helical" evidence="1">
    <location>
        <begin position="148"/>
        <end position="170"/>
    </location>
</feature>
<feature type="transmembrane region" description="Helical" evidence="1">
    <location>
        <begin position="215"/>
        <end position="235"/>
    </location>
</feature>
<organism evidence="2 3">
    <name type="scientific">Clonostachys chloroleuca</name>
    <dbReference type="NCBI Taxonomy" id="1926264"/>
    <lineage>
        <taxon>Eukaryota</taxon>
        <taxon>Fungi</taxon>
        <taxon>Dikarya</taxon>
        <taxon>Ascomycota</taxon>
        <taxon>Pezizomycotina</taxon>
        <taxon>Sordariomycetes</taxon>
        <taxon>Hypocreomycetidae</taxon>
        <taxon>Hypocreales</taxon>
        <taxon>Bionectriaceae</taxon>
        <taxon>Clonostachys</taxon>
    </lineage>
</organism>
<protein>
    <submittedName>
        <fullName evidence="2">Uncharacterized protein</fullName>
    </submittedName>
</protein>
<sequence>MGHKEEDEHVLSNIPRDSISRRLGFGQPVSQILKDEKMLGSTTSPHMSSSTPDFSYRSKVSSGTKYHELGFSNDDGYQTPTKNDSLLTTDAQAHHSVAARQRRGAVYHLKCWIPEIIWSVLTIGLLAAIIAVLSHFNGKPMPQFSLDLTLNTLLAFLTTICRTMTIIPLAEAISQLKWNWFASHPRPLHDMYHFDQASRGPWGSFLLLIKARGRFISFAWVAALVFLSGLVTSFLTQSTITYKKDFVISMIFRFKVGHYPNQLQNFSEEMRLTGEKANQIGYGMTRSAYQAAIYTVNESWPVPQPNCSEVKCNWSSYSSLDDPSVNITVYNVTLPKNLGYLRWKEVDDSIQLNMTTPRKDPYGIVTDQDSPLENRWTSLGDWNNTDILSATVAQSFFIYSNTNPDRSQKFRAIEMLYHFCVYNYESELINGTSTTKTLSSTVQIDQMNFPGYKYGQNYTSFRMKDADGDAAFNVTVTYAHSLLALGLGFSGAYTLGDFTGGSGVYGENLGRNFFNDMSRSSSDAEIDEKTWSNVQKLTNNVVDGMTALRVSSHLLPPFSLRDVKGNEARNEPKSETNKDLRHCSMRNGDNHEMVNGTAYKEETFVRVRWEWLSFLVVQIALTIIFLVGVMIQTAILDMDIIKSSNTAELFVLQGQGIERVPTLNGQNSLGERFRYQGIKTRVHGASEGRLVRDPGMGWKLHID</sequence>
<keyword evidence="1" id="KW-1133">Transmembrane helix</keyword>
<evidence type="ECO:0000256" key="1">
    <source>
        <dbReference type="SAM" id="Phobius"/>
    </source>
</evidence>
<dbReference type="InterPro" id="IPR021514">
    <property type="entry name" value="DUF3176"/>
</dbReference>
<keyword evidence="1" id="KW-0472">Membrane</keyword>
<proteinExistence type="predicted"/>
<dbReference type="Pfam" id="PF11374">
    <property type="entry name" value="DUF3176"/>
    <property type="match status" value="1"/>
</dbReference>
<comment type="caution">
    <text evidence="2">The sequence shown here is derived from an EMBL/GenBank/DDBJ whole genome shotgun (WGS) entry which is preliminary data.</text>
</comment>